<dbReference type="Pfam" id="PF13592">
    <property type="entry name" value="HTH_33"/>
    <property type="match status" value="1"/>
</dbReference>
<evidence type="ECO:0000256" key="1">
    <source>
        <dbReference type="SAM" id="MobiDB-lite"/>
    </source>
</evidence>
<evidence type="ECO:0000313" key="3">
    <source>
        <dbReference type="EMBL" id="SFJ26364.1"/>
    </source>
</evidence>
<evidence type="ECO:0000313" key="4">
    <source>
        <dbReference type="Proteomes" id="UP000199377"/>
    </source>
</evidence>
<gene>
    <name evidence="3" type="ORF">SAMN05216258_12220</name>
</gene>
<protein>
    <submittedName>
        <fullName evidence="3">Transposase</fullName>
    </submittedName>
</protein>
<name>A0A1I3PWZ0_9RHOB</name>
<dbReference type="InterPro" id="IPR009057">
    <property type="entry name" value="Homeodomain-like_sf"/>
</dbReference>
<organism evidence="3 4">
    <name type="scientific">Albimonas pacifica</name>
    <dbReference type="NCBI Taxonomy" id="1114924"/>
    <lineage>
        <taxon>Bacteria</taxon>
        <taxon>Pseudomonadati</taxon>
        <taxon>Pseudomonadota</taxon>
        <taxon>Alphaproteobacteria</taxon>
        <taxon>Rhodobacterales</taxon>
        <taxon>Paracoccaceae</taxon>
        <taxon>Albimonas</taxon>
    </lineage>
</organism>
<dbReference type="InterPro" id="IPR025959">
    <property type="entry name" value="Winged_HTH_dom"/>
</dbReference>
<sequence>MGTAITLRADFTADDLRTLAKASRDARQTRRLLALAAIYDGGARGDAAKIGGVGLQIVRDWVVRFNAEGPDGLVDRQAPGKTPLLTDAQRTALAKAVEAGPKPYLDGVVRWRLVDLAQWLWEEFGVSVSRQTLGRELRAMGFRKLSARPRHYDQDPEAQADFKKTSPIGWRRSGRGSQPGPSLSCGGRTRPE</sequence>
<proteinExistence type="predicted"/>
<dbReference type="Proteomes" id="UP000199377">
    <property type="component" value="Unassembled WGS sequence"/>
</dbReference>
<evidence type="ECO:0000259" key="2">
    <source>
        <dbReference type="Pfam" id="PF13592"/>
    </source>
</evidence>
<dbReference type="EMBL" id="FOQH01000022">
    <property type="protein sequence ID" value="SFJ26364.1"/>
    <property type="molecule type" value="Genomic_DNA"/>
</dbReference>
<feature type="compositionally biased region" description="Basic and acidic residues" evidence="1">
    <location>
        <begin position="150"/>
        <end position="164"/>
    </location>
</feature>
<keyword evidence="4" id="KW-1185">Reference proteome</keyword>
<feature type="region of interest" description="Disordered" evidence="1">
    <location>
        <begin position="150"/>
        <end position="192"/>
    </location>
</feature>
<feature type="domain" description="Winged helix-turn helix" evidence="2">
    <location>
        <begin position="108"/>
        <end position="166"/>
    </location>
</feature>
<dbReference type="AlphaFoldDB" id="A0A1I3PWZ0"/>
<dbReference type="SUPFAM" id="SSF46689">
    <property type="entry name" value="Homeodomain-like"/>
    <property type="match status" value="1"/>
</dbReference>
<reference evidence="3 4" key="1">
    <citation type="submission" date="2016-10" db="EMBL/GenBank/DDBJ databases">
        <authorList>
            <person name="de Groot N.N."/>
        </authorList>
    </citation>
    <scope>NUCLEOTIDE SEQUENCE [LARGE SCALE GENOMIC DNA]</scope>
    <source>
        <strain evidence="3 4">CGMCC 1.11030</strain>
    </source>
</reference>
<accession>A0A1I3PWZ0</accession>
<dbReference type="STRING" id="1114924.SAMN05216258_12220"/>
<dbReference type="Pfam" id="PF13551">
    <property type="entry name" value="HTH_29"/>
    <property type="match status" value="1"/>
</dbReference>